<reference evidence="1 2" key="1">
    <citation type="submission" date="2024-02" db="EMBL/GenBank/DDBJ databases">
        <authorList>
            <person name="Chen Y."/>
            <person name="Shah S."/>
            <person name="Dougan E. K."/>
            <person name="Thang M."/>
            <person name="Chan C."/>
        </authorList>
    </citation>
    <scope>NUCLEOTIDE SEQUENCE [LARGE SCALE GENOMIC DNA]</scope>
</reference>
<comment type="caution">
    <text evidence="1">The sequence shown here is derived from an EMBL/GenBank/DDBJ whole genome shotgun (WGS) entry which is preliminary data.</text>
</comment>
<dbReference type="Proteomes" id="UP001642484">
    <property type="component" value="Unassembled WGS sequence"/>
</dbReference>
<organism evidence="1 2">
    <name type="scientific">Durusdinium trenchii</name>
    <dbReference type="NCBI Taxonomy" id="1381693"/>
    <lineage>
        <taxon>Eukaryota</taxon>
        <taxon>Sar</taxon>
        <taxon>Alveolata</taxon>
        <taxon>Dinophyceae</taxon>
        <taxon>Suessiales</taxon>
        <taxon>Symbiodiniaceae</taxon>
        <taxon>Durusdinium</taxon>
    </lineage>
</organism>
<name>A0ABP0NB20_9DINO</name>
<dbReference type="EMBL" id="CAXAMN010021440">
    <property type="protein sequence ID" value="CAK9059574.1"/>
    <property type="molecule type" value="Genomic_DNA"/>
</dbReference>
<keyword evidence="2" id="KW-1185">Reference proteome</keyword>
<accession>A0ABP0NB20</accession>
<proteinExistence type="predicted"/>
<sequence length="101" mass="11109">MSVVQKPTSSLLVIEFQRLISIVLSLQSRKVREGPAKGLGKNERTFEQPPHEQRVQCAGFFHPARAAKDCEVMIVMVTAHGDMPMVTALPSRDVIAPTAEP</sequence>
<evidence type="ECO:0000313" key="2">
    <source>
        <dbReference type="Proteomes" id="UP001642484"/>
    </source>
</evidence>
<evidence type="ECO:0000313" key="1">
    <source>
        <dbReference type="EMBL" id="CAK9059574.1"/>
    </source>
</evidence>
<protein>
    <submittedName>
        <fullName evidence="1">Uncharacterized protein</fullName>
    </submittedName>
</protein>
<gene>
    <name evidence="1" type="ORF">CCMP2556_LOCUS29338</name>
</gene>